<accession>A0A0R3S4Q5</accession>
<reference evidence="2" key="1">
    <citation type="submission" date="2017-02" db="UniProtKB">
        <authorList>
            <consortium name="WormBaseParasite"/>
        </authorList>
    </citation>
    <scope>IDENTIFICATION</scope>
</reference>
<sequence>MITMLCSVAWKIAARQMRKNSINCSSRSVDYHGSNKIRRDYLRGYLLLITVIDGIKCIIGSGKMSLLPMRSLSGSLPVLFIEARLQGPPEIIFSQMGISFDADKCNIALLNSHKRHSSTFGFKF</sequence>
<organism evidence="1 2">
    <name type="scientific">Elaeophora elaphi</name>
    <dbReference type="NCBI Taxonomy" id="1147741"/>
    <lineage>
        <taxon>Eukaryota</taxon>
        <taxon>Metazoa</taxon>
        <taxon>Ecdysozoa</taxon>
        <taxon>Nematoda</taxon>
        <taxon>Chromadorea</taxon>
        <taxon>Rhabditida</taxon>
        <taxon>Spirurina</taxon>
        <taxon>Spiruromorpha</taxon>
        <taxon>Filarioidea</taxon>
        <taxon>Onchocercidae</taxon>
        <taxon>Elaeophora</taxon>
    </lineage>
</organism>
<dbReference type="Proteomes" id="UP000050640">
    <property type="component" value="Unplaced"/>
</dbReference>
<dbReference type="WBParaSite" id="EEL_0000977401-mRNA-1">
    <property type="protein sequence ID" value="EEL_0000977401-mRNA-1"/>
    <property type="gene ID" value="EEL_0000977401"/>
</dbReference>
<dbReference type="AlphaFoldDB" id="A0A0R3S4Q5"/>
<keyword evidence="1" id="KW-1185">Reference proteome</keyword>
<proteinExistence type="predicted"/>
<protein>
    <submittedName>
        <fullName evidence="2">Uncharacterized protein</fullName>
    </submittedName>
</protein>
<evidence type="ECO:0000313" key="2">
    <source>
        <dbReference type="WBParaSite" id="EEL_0000977401-mRNA-1"/>
    </source>
</evidence>
<evidence type="ECO:0000313" key="1">
    <source>
        <dbReference type="Proteomes" id="UP000050640"/>
    </source>
</evidence>
<name>A0A0R3S4Q5_9BILA</name>